<evidence type="ECO:0000313" key="1">
    <source>
        <dbReference type="EMBL" id="TWP47253.1"/>
    </source>
</evidence>
<comment type="caution">
    <text evidence="1">The sequence shown here is derived from an EMBL/GenBank/DDBJ whole genome shotgun (WGS) entry which is preliminary data.</text>
</comment>
<gene>
    <name evidence="1" type="ORF">FKR81_32890</name>
</gene>
<reference evidence="1 2" key="1">
    <citation type="submission" date="2019-07" db="EMBL/GenBank/DDBJ databases">
        <title>Lentzea xizangensis sp. nov., isolated from Qinghai-Tibetan Plateau Soils.</title>
        <authorList>
            <person name="Huang J."/>
        </authorList>
    </citation>
    <scope>NUCLEOTIDE SEQUENCE [LARGE SCALE GENOMIC DNA]</scope>
    <source>
        <strain evidence="1 2">FXJ1.1311</strain>
    </source>
</reference>
<dbReference type="AlphaFoldDB" id="A0A563EJY3"/>
<dbReference type="RefSeq" id="WP_146358048.1">
    <property type="nucleotide sequence ID" value="NZ_VOBR01000027.1"/>
</dbReference>
<accession>A0A563EJY3</accession>
<dbReference type="Proteomes" id="UP000316639">
    <property type="component" value="Unassembled WGS sequence"/>
</dbReference>
<proteinExistence type="predicted"/>
<dbReference type="EMBL" id="VOBR01000027">
    <property type="protein sequence ID" value="TWP47253.1"/>
    <property type="molecule type" value="Genomic_DNA"/>
</dbReference>
<protein>
    <submittedName>
        <fullName evidence="1">L-tyrosine 3-hydroxylase</fullName>
    </submittedName>
</protein>
<name>A0A563EJY3_9PSEU</name>
<sequence>MDLPVLCLPAATSPCRGCCDLREPVGPPPADPVARAVHRWVLGHHGAFLAWRFLADALRRNDVRCAVLGYDTYSSMLEYSGSCTREVYEEAIRPLMTAAHPAFSGRWARDYEPIPALLRTARAALGRERAAPLTAASRRNLLAHQAVVRKLVPGGPSLLRGSGRDVHAPPTDHERDLFDEFFLVSRGPCCERRYRAQVRRVFAAILVDVP</sequence>
<keyword evidence="2" id="KW-1185">Reference proteome</keyword>
<organism evidence="1 2">
    <name type="scientific">Lentzea tibetensis</name>
    <dbReference type="NCBI Taxonomy" id="2591470"/>
    <lineage>
        <taxon>Bacteria</taxon>
        <taxon>Bacillati</taxon>
        <taxon>Actinomycetota</taxon>
        <taxon>Actinomycetes</taxon>
        <taxon>Pseudonocardiales</taxon>
        <taxon>Pseudonocardiaceae</taxon>
        <taxon>Lentzea</taxon>
    </lineage>
</organism>
<dbReference type="OrthoDB" id="3687546at2"/>
<evidence type="ECO:0000313" key="2">
    <source>
        <dbReference type="Proteomes" id="UP000316639"/>
    </source>
</evidence>